<feature type="coiled-coil region" evidence="4">
    <location>
        <begin position="608"/>
        <end position="635"/>
    </location>
</feature>
<keyword evidence="3" id="KW-0342">GTP-binding</keyword>
<feature type="region of interest" description="Disordered" evidence="5">
    <location>
        <begin position="367"/>
        <end position="408"/>
    </location>
</feature>
<comment type="similarity">
    <text evidence="1">Belongs to the TRAFAC class TrmE-Era-EngA-EngB-Septin-like GTPase superfamily. AIG1/Toc34/Toc159-like paraseptin GTPase family. IAN subfamily.</text>
</comment>
<feature type="domain" description="AIG1-type G" evidence="6">
    <location>
        <begin position="177"/>
        <end position="362"/>
    </location>
</feature>
<feature type="region of interest" description="Disordered" evidence="5">
    <location>
        <begin position="707"/>
        <end position="726"/>
    </location>
</feature>
<gene>
    <name evidence="7" type="ORF">H4Q32_027772</name>
</gene>
<feature type="compositionally biased region" description="Acidic residues" evidence="5">
    <location>
        <begin position="707"/>
        <end position="718"/>
    </location>
</feature>
<dbReference type="InterPro" id="IPR006703">
    <property type="entry name" value="G_AIG1"/>
</dbReference>
<dbReference type="InterPro" id="IPR045058">
    <property type="entry name" value="GIMA/IAN/Toc"/>
</dbReference>
<keyword evidence="2" id="KW-0547">Nucleotide-binding</keyword>
<sequence length="726" mass="83414">MSENNRVGNLIFDKDVFGKTTQLDVETMSESVEGRNITVINTTHLLDPDLTLQQMAHNVSKISPLEPYVIILVLQHNDFTKKNRDRLPSLLNCFAEHAMKRTMILTTDDKKRYTKHRSESDYIQEISTECGGGCFQLTQTTRQSQILRKMDKIISHGVVKETQQVTSLHEEYSMSDLRIILLGKDVSENSRVRNSILGIDMCESDVPTKQHNMTMIGGKMKDRHITVINTLHLLDQNISNHQIEQTVRECVYVSAPGPHAFIIIQQYKNLTQEDMRRVNFVLKKFSEEAIKRTIVLMTDKGTMSQTHTVTYQFIKECGGGHMEFEKENPEWQSDIFKTVDKIIQDCQEKYLTCDIYEDVKGTSVYEEQSQSHGSVRSEEKNKECSYYKDDGKPEQSERNEESPMSSNFSGKKKLNLVLCGSDSTINVSVSKLLRGKYTKHSHHRESTEECVKKKHKIHGRLIHLVELPVLNLLSEEEVMRQTLHCVSLCDPGVHVFLIIIPAGPLTDGDKAEIEKIQKIFYSREHFIVMFIKDVTVKRPVTNFIKSSTECQRLISRCGGRYCVMALKEHDDSQQIPELLDYIENMKTEPYSQQTYVKAQKNRVRHQTEEKYEEKLKKMEDKIKDLKQKIQSGESCSHFRVMAARVLERWIRVAASSEDDLVLSAVPSSAKGAHPSPLRHTPSWGDIMDSESPEFTLLFDQQLLAEGNEVEGDEEEDEEMLARLLQD</sequence>
<feature type="compositionally biased region" description="Basic and acidic residues" evidence="5">
    <location>
        <begin position="375"/>
        <end position="401"/>
    </location>
</feature>
<dbReference type="Pfam" id="PF04548">
    <property type="entry name" value="AIG1"/>
    <property type="match status" value="3"/>
</dbReference>
<evidence type="ECO:0000313" key="7">
    <source>
        <dbReference type="EMBL" id="KAI2666919.1"/>
    </source>
</evidence>
<name>A0ABQ8MVR3_LABRO</name>
<proteinExistence type="inferred from homology"/>
<evidence type="ECO:0000256" key="4">
    <source>
        <dbReference type="SAM" id="Coils"/>
    </source>
</evidence>
<evidence type="ECO:0000259" key="6">
    <source>
        <dbReference type="Pfam" id="PF04548"/>
    </source>
</evidence>
<keyword evidence="8" id="KW-1185">Reference proteome</keyword>
<evidence type="ECO:0000256" key="2">
    <source>
        <dbReference type="ARBA" id="ARBA00022741"/>
    </source>
</evidence>
<dbReference type="InterPro" id="IPR027417">
    <property type="entry name" value="P-loop_NTPase"/>
</dbReference>
<evidence type="ECO:0000313" key="8">
    <source>
        <dbReference type="Proteomes" id="UP000830375"/>
    </source>
</evidence>
<evidence type="ECO:0000256" key="1">
    <source>
        <dbReference type="ARBA" id="ARBA00008535"/>
    </source>
</evidence>
<evidence type="ECO:0000256" key="5">
    <source>
        <dbReference type="SAM" id="MobiDB-lite"/>
    </source>
</evidence>
<keyword evidence="4" id="KW-0175">Coiled coil</keyword>
<dbReference type="EMBL" id="JACTAM010000003">
    <property type="protein sequence ID" value="KAI2666919.1"/>
    <property type="molecule type" value="Genomic_DNA"/>
</dbReference>
<reference evidence="7 8" key="1">
    <citation type="submission" date="2022-01" db="EMBL/GenBank/DDBJ databases">
        <title>A high-quality chromosome-level genome assembly of rohu carp, Labeo rohita.</title>
        <authorList>
            <person name="Arick M.A. II"/>
            <person name="Hsu C.-Y."/>
            <person name="Magbanua Z."/>
            <person name="Pechanova O."/>
            <person name="Grover C."/>
            <person name="Miller E."/>
            <person name="Thrash A."/>
            <person name="Ezzel L."/>
            <person name="Alam S."/>
            <person name="Benzie J."/>
            <person name="Hamilton M."/>
            <person name="Karsi A."/>
            <person name="Lawrence M.L."/>
            <person name="Peterson D.G."/>
        </authorList>
    </citation>
    <scope>NUCLEOTIDE SEQUENCE [LARGE SCALE GENOMIC DNA]</scope>
    <source>
        <strain evidence="8">BAU-BD-2019</strain>
        <tissue evidence="7">Blood</tissue>
    </source>
</reference>
<dbReference type="PANTHER" id="PTHR10903">
    <property type="entry name" value="GTPASE, IMAP FAMILY MEMBER-RELATED"/>
    <property type="match status" value="1"/>
</dbReference>
<comment type="caution">
    <text evidence="7">The sequence shown here is derived from an EMBL/GenBank/DDBJ whole genome shotgun (WGS) entry which is preliminary data.</text>
</comment>
<protein>
    <submittedName>
        <fullName evidence="7">GTPase IMAP family member 8</fullName>
    </submittedName>
</protein>
<dbReference type="PANTHER" id="PTHR10903:SF170">
    <property type="entry name" value="GTPASE IMAP FAMILY MEMBER 7"/>
    <property type="match status" value="1"/>
</dbReference>
<feature type="domain" description="AIG1-type G" evidence="6">
    <location>
        <begin position="7"/>
        <end position="130"/>
    </location>
</feature>
<feature type="domain" description="AIG1-type G" evidence="6">
    <location>
        <begin position="433"/>
        <end position="606"/>
    </location>
</feature>
<dbReference type="Gene3D" id="3.40.50.300">
    <property type="entry name" value="P-loop containing nucleotide triphosphate hydrolases"/>
    <property type="match status" value="3"/>
</dbReference>
<dbReference type="Proteomes" id="UP000830375">
    <property type="component" value="Unassembled WGS sequence"/>
</dbReference>
<evidence type="ECO:0000256" key="3">
    <source>
        <dbReference type="ARBA" id="ARBA00023134"/>
    </source>
</evidence>
<organism evidence="7 8">
    <name type="scientific">Labeo rohita</name>
    <name type="common">Indian major carp</name>
    <name type="synonym">Cyprinus rohita</name>
    <dbReference type="NCBI Taxonomy" id="84645"/>
    <lineage>
        <taxon>Eukaryota</taxon>
        <taxon>Metazoa</taxon>
        <taxon>Chordata</taxon>
        <taxon>Craniata</taxon>
        <taxon>Vertebrata</taxon>
        <taxon>Euteleostomi</taxon>
        <taxon>Actinopterygii</taxon>
        <taxon>Neopterygii</taxon>
        <taxon>Teleostei</taxon>
        <taxon>Ostariophysi</taxon>
        <taxon>Cypriniformes</taxon>
        <taxon>Cyprinidae</taxon>
        <taxon>Labeoninae</taxon>
        <taxon>Labeonini</taxon>
        <taxon>Labeo</taxon>
    </lineage>
</organism>
<accession>A0ABQ8MVR3</accession>